<accession>A0A8H6DUW5</accession>
<evidence type="ECO:0000259" key="2">
    <source>
        <dbReference type="Pfam" id="PF22740"/>
    </source>
</evidence>
<dbReference type="Pfam" id="PF22740">
    <property type="entry name" value="PapZ_C"/>
    <property type="match status" value="1"/>
</dbReference>
<dbReference type="InterPro" id="IPR053931">
    <property type="entry name" value="RapZ_C"/>
</dbReference>
<proteinExistence type="predicted"/>
<feature type="compositionally biased region" description="Low complexity" evidence="1">
    <location>
        <begin position="26"/>
        <end position="36"/>
    </location>
</feature>
<reference evidence="3" key="1">
    <citation type="submission" date="2019-11" db="EMBL/GenBank/DDBJ databases">
        <title>Bipolaris sorokiniana Genome sequencing.</title>
        <authorList>
            <person name="Wang H."/>
        </authorList>
    </citation>
    <scope>NUCLEOTIDE SEQUENCE</scope>
</reference>
<dbReference type="AlphaFoldDB" id="A0A8H6DUW5"/>
<dbReference type="Proteomes" id="UP000624244">
    <property type="component" value="Unassembled WGS sequence"/>
</dbReference>
<organism evidence="3 4">
    <name type="scientific">Cochliobolus sativus</name>
    <name type="common">Common root rot and spot blotch fungus</name>
    <name type="synonym">Bipolaris sorokiniana</name>
    <dbReference type="NCBI Taxonomy" id="45130"/>
    <lineage>
        <taxon>Eukaryota</taxon>
        <taxon>Fungi</taxon>
        <taxon>Dikarya</taxon>
        <taxon>Ascomycota</taxon>
        <taxon>Pezizomycotina</taxon>
        <taxon>Dothideomycetes</taxon>
        <taxon>Pleosporomycetidae</taxon>
        <taxon>Pleosporales</taxon>
        <taxon>Pleosporineae</taxon>
        <taxon>Pleosporaceae</taxon>
        <taxon>Bipolaris</taxon>
    </lineage>
</organism>
<sequence>MTIISGIASKVKDIHLVPPTEEETSSSKQNLNSSKQSHPEPKRPILEIMSYDRFTPPSPTPDLEYDCRITNNPSEELRKKCTGLDAILQEELMSRSSFSNMVTRAESDIRRLMEVEDVRALRADETAIVRVGCLCGSGHHRSVAFAEKLGQVQWCEQGEWEVRVSHRNLTSGVEETKQVRSEKSKRRENKETEKEDIHGYAGGAARK</sequence>
<comment type="caution">
    <text evidence="3">The sequence shown here is derived from an EMBL/GenBank/DDBJ whole genome shotgun (WGS) entry which is preliminary data.</text>
</comment>
<gene>
    <name evidence="3" type="ORF">GGP41_000079</name>
</gene>
<feature type="region of interest" description="Disordered" evidence="1">
    <location>
        <begin position="172"/>
        <end position="207"/>
    </location>
</feature>
<feature type="domain" description="RapZ C-terminal" evidence="2">
    <location>
        <begin position="48"/>
        <end position="169"/>
    </location>
</feature>
<feature type="compositionally biased region" description="Basic and acidic residues" evidence="1">
    <location>
        <begin position="188"/>
        <end position="198"/>
    </location>
</feature>
<protein>
    <recommendedName>
        <fullName evidence="2">RapZ C-terminal domain-containing protein</fullName>
    </recommendedName>
</protein>
<evidence type="ECO:0000313" key="4">
    <source>
        <dbReference type="Proteomes" id="UP000624244"/>
    </source>
</evidence>
<dbReference type="EMBL" id="WNKQ01000013">
    <property type="protein sequence ID" value="KAF5847335.1"/>
    <property type="molecule type" value="Genomic_DNA"/>
</dbReference>
<name>A0A8H6DUW5_COCSA</name>
<evidence type="ECO:0000313" key="3">
    <source>
        <dbReference type="EMBL" id="KAF5847335.1"/>
    </source>
</evidence>
<evidence type="ECO:0000256" key="1">
    <source>
        <dbReference type="SAM" id="MobiDB-lite"/>
    </source>
</evidence>
<feature type="region of interest" description="Disordered" evidence="1">
    <location>
        <begin position="15"/>
        <end position="45"/>
    </location>
</feature>